<organism evidence="1 2">
    <name type="scientific">Pseudomonas amygdali pv. mori str. 301020</name>
    <dbReference type="NCBI Taxonomy" id="629261"/>
    <lineage>
        <taxon>Bacteria</taxon>
        <taxon>Pseudomonadati</taxon>
        <taxon>Pseudomonadota</taxon>
        <taxon>Gammaproteobacteria</taxon>
        <taxon>Pseudomonadales</taxon>
        <taxon>Pseudomonadaceae</taxon>
        <taxon>Pseudomonas</taxon>
        <taxon>Pseudomonas amygdali</taxon>
    </lineage>
</organism>
<comment type="caution">
    <text evidence="1">The sequence shown here is derived from an EMBL/GenBank/DDBJ whole genome shotgun (WGS) entry which is preliminary data.</text>
</comment>
<dbReference type="AlphaFoldDB" id="A0A656GMJ0"/>
<dbReference type="EMBL" id="AEAG01002725">
    <property type="protein sequence ID" value="EGH26705.1"/>
    <property type="molecule type" value="Genomic_DNA"/>
</dbReference>
<reference evidence="1 2" key="1">
    <citation type="journal article" date="2011" name="PLoS Pathog.">
        <title>Dynamic evolution of pathogenicity revealed by sequencing and comparative genomics of 19 Pseudomonas syringae isolates.</title>
        <authorList>
            <person name="Baltrus D.A."/>
            <person name="Nishimura M.T."/>
            <person name="Romanchuk A."/>
            <person name="Chang J.H."/>
            <person name="Mukhtar M.S."/>
            <person name="Cherkis K."/>
            <person name="Roach J."/>
            <person name="Grant S.R."/>
            <person name="Jones C.D."/>
            <person name="Dangl J.L."/>
        </authorList>
    </citation>
    <scope>NUCLEOTIDE SEQUENCE [LARGE SCALE GENOMIC DNA]</scope>
    <source>
        <strain evidence="1 2">301020</strain>
    </source>
</reference>
<evidence type="ECO:0000313" key="1">
    <source>
        <dbReference type="EMBL" id="EGH26705.1"/>
    </source>
</evidence>
<feature type="non-terminal residue" evidence="1">
    <location>
        <position position="41"/>
    </location>
</feature>
<accession>A0A656GMJ0</accession>
<evidence type="ECO:0000313" key="2">
    <source>
        <dbReference type="Proteomes" id="UP000003465"/>
    </source>
</evidence>
<proteinExistence type="predicted"/>
<dbReference type="Proteomes" id="UP000003465">
    <property type="component" value="Unassembled WGS sequence"/>
</dbReference>
<gene>
    <name evidence="1" type="ORF">PSYMO_36670</name>
</gene>
<sequence length="41" mass="4404">MLAHAFPGLRLRRGALAIEVAHVLEREGDTVSFLGLVTPSC</sequence>
<name>A0A656GMJ0_PSEA0</name>
<protein>
    <submittedName>
        <fullName evidence="1">Uncharacterized protein</fullName>
    </submittedName>
</protein>